<dbReference type="Proteomes" id="UP000586031">
    <property type="component" value="Unassembled WGS sequence"/>
</dbReference>
<reference evidence="6" key="1">
    <citation type="journal article" date="2020" name="bioRxiv">
        <title>A rank-normalized archaeal taxonomy based on genome phylogeny resolves widespread incomplete and uneven classifications.</title>
        <authorList>
            <person name="Rinke C."/>
            <person name="Chuvochina M."/>
            <person name="Mussig A.J."/>
            <person name="Chaumeil P.-A."/>
            <person name="Waite D.W."/>
            <person name="Whitman W.B."/>
            <person name="Parks D.H."/>
            <person name="Hugenholtz P."/>
        </authorList>
    </citation>
    <scope>NUCLEOTIDE SEQUENCE [LARGE SCALE GENOMIC DNA]</scope>
</reference>
<protein>
    <submittedName>
        <fullName evidence="5">Helix-turn-helix transcriptional regulator</fullName>
    </submittedName>
</protein>
<evidence type="ECO:0000313" key="5">
    <source>
        <dbReference type="EMBL" id="HII83637.1"/>
    </source>
</evidence>
<dbReference type="AlphaFoldDB" id="A0A7J4THZ8"/>
<dbReference type="Pfam" id="PF01638">
    <property type="entry name" value="HxlR"/>
    <property type="match status" value="1"/>
</dbReference>
<name>A0A7J4THZ8_9EURY</name>
<dbReference type="PANTHER" id="PTHR33204">
    <property type="entry name" value="TRANSCRIPTIONAL REGULATOR, MARR FAMILY"/>
    <property type="match status" value="1"/>
</dbReference>
<dbReference type="InterPro" id="IPR036388">
    <property type="entry name" value="WH-like_DNA-bd_sf"/>
</dbReference>
<evidence type="ECO:0000256" key="1">
    <source>
        <dbReference type="ARBA" id="ARBA00023015"/>
    </source>
</evidence>
<proteinExistence type="predicted"/>
<gene>
    <name evidence="5" type="ORF">HA271_02085</name>
</gene>
<dbReference type="PROSITE" id="PS51118">
    <property type="entry name" value="HTH_HXLR"/>
    <property type="match status" value="1"/>
</dbReference>
<comment type="caution">
    <text evidence="5">The sequence shown here is derived from an EMBL/GenBank/DDBJ whole genome shotgun (WGS) entry which is preliminary data.</text>
</comment>
<keyword evidence="1" id="KW-0805">Transcription regulation</keyword>
<dbReference type="InterPro" id="IPR002577">
    <property type="entry name" value="HTH_HxlR"/>
</dbReference>
<accession>A0A7J4THZ8</accession>
<evidence type="ECO:0000256" key="3">
    <source>
        <dbReference type="ARBA" id="ARBA00023163"/>
    </source>
</evidence>
<dbReference type="GO" id="GO:0003677">
    <property type="term" value="F:DNA binding"/>
    <property type="evidence" value="ECO:0007669"/>
    <property type="project" value="UniProtKB-KW"/>
</dbReference>
<organism evidence="5 6">
    <name type="scientific">Methanobacterium subterraneum</name>
    <dbReference type="NCBI Taxonomy" id="59277"/>
    <lineage>
        <taxon>Archaea</taxon>
        <taxon>Methanobacteriati</taxon>
        <taxon>Methanobacteriota</taxon>
        <taxon>Methanomada group</taxon>
        <taxon>Methanobacteria</taxon>
        <taxon>Methanobacteriales</taxon>
        <taxon>Methanobacteriaceae</taxon>
        <taxon>Methanobacterium</taxon>
    </lineage>
</organism>
<evidence type="ECO:0000259" key="4">
    <source>
        <dbReference type="PROSITE" id="PS51118"/>
    </source>
</evidence>
<evidence type="ECO:0000256" key="2">
    <source>
        <dbReference type="ARBA" id="ARBA00023125"/>
    </source>
</evidence>
<dbReference type="EMBL" id="DUHE01000059">
    <property type="protein sequence ID" value="HII83637.1"/>
    <property type="molecule type" value="Genomic_DNA"/>
</dbReference>
<dbReference type="SUPFAM" id="SSF46785">
    <property type="entry name" value="Winged helix' DNA-binding domain"/>
    <property type="match status" value="1"/>
</dbReference>
<keyword evidence="3" id="KW-0804">Transcription</keyword>
<feature type="domain" description="HTH hxlR-type" evidence="4">
    <location>
        <begin position="14"/>
        <end position="113"/>
    </location>
</feature>
<dbReference type="Gene3D" id="1.10.10.10">
    <property type="entry name" value="Winged helix-like DNA-binding domain superfamily/Winged helix DNA-binding domain"/>
    <property type="match status" value="1"/>
</dbReference>
<dbReference type="InterPro" id="IPR036390">
    <property type="entry name" value="WH_DNA-bd_sf"/>
</dbReference>
<keyword evidence="2" id="KW-0238">DNA-binding</keyword>
<sequence>MKKLNEDFQVEYELAVLTLGQNLISGKWTILILWELSKGTKRFSELYESLRYTSRSVFTKQLHELENSGLIKREVYAKKPIKVEYSLTEIGEKLIPVLYALSDWSEDYARSQKEEGTSVIDFLQNSFLSDKYKAYKNVNITPKK</sequence>
<dbReference type="PANTHER" id="PTHR33204:SF29">
    <property type="entry name" value="TRANSCRIPTIONAL REGULATOR"/>
    <property type="match status" value="1"/>
</dbReference>
<evidence type="ECO:0000313" key="6">
    <source>
        <dbReference type="Proteomes" id="UP000586031"/>
    </source>
</evidence>